<dbReference type="EMBL" id="WTVH01000001">
    <property type="protein sequence ID" value="NMF91961.1"/>
    <property type="molecule type" value="Genomic_DNA"/>
</dbReference>
<keyword evidence="3" id="KW-1185">Reference proteome</keyword>
<dbReference type="Proteomes" id="UP000601990">
    <property type="component" value="Unassembled WGS sequence"/>
</dbReference>
<evidence type="ECO:0000313" key="2">
    <source>
        <dbReference type="EMBL" id="NMF91961.1"/>
    </source>
</evidence>
<dbReference type="InterPro" id="IPR018961">
    <property type="entry name" value="DnaJ_homolog_subfam-C_membr-28"/>
</dbReference>
<organism evidence="2 3">
    <name type="scientific">Aromatoleum buckelii</name>
    <dbReference type="NCBI Taxonomy" id="200254"/>
    <lineage>
        <taxon>Bacteria</taxon>
        <taxon>Pseudomonadati</taxon>
        <taxon>Pseudomonadota</taxon>
        <taxon>Betaproteobacteria</taxon>
        <taxon>Rhodocyclales</taxon>
        <taxon>Rhodocyclaceae</taxon>
        <taxon>Aromatoleum</taxon>
    </lineage>
</organism>
<dbReference type="PANTHER" id="PTHR39158">
    <property type="entry name" value="OS08G0560600 PROTEIN"/>
    <property type="match status" value="1"/>
</dbReference>
<evidence type="ECO:0000259" key="1">
    <source>
        <dbReference type="Pfam" id="PF09350"/>
    </source>
</evidence>
<dbReference type="RefSeq" id="WP_169197283.1">
    <property type="nucleotide sequence ID" value="NZ_WTVH02000008.1"/>
</dbReference>
<dbReference type="Pfam" id="PF09350">
    <property type="entry name" value="DJC28_CD"/>
    <property type="match status" value="1"/>
</dbReference>
<dbReference type="InterPro" id="IPR052573">
    <property type="entry name" value="DnaJ_C_subfamily_28"/>
</dbReference>
<protein>
    <submittedName>
        <fullName evidence="2">DUF1992 domain-containing protein</fullName>
    </submittedName>
</protein>
<accession>A0ABX1N012</accession>
<reference evidence="2" key="1">
    <citation type="submission" date="2019-12" db="EMBL/GenBank/DDBJ databases">
        <title>Comparative genomics gives insights into the taxonomy of the Azoarcus-Aromatoleum group and reveals separate origins of nif in the plant-associated Azoarcus and non-plant-associated Aromatoleum sub-groups.</title>
        <authorList>
            <person name="Lafos M."/>
            <person name="Maluk M."/>
            <person name="Batista M."/>
            <person name="Junghare M."/>
            <person name="Carmona M."/>
            <person name="Faoro H."/>
            <person name="Cruz L.M."/>
            <person name="Battistoni F."/>
            <person name="De Souza E."/>
            <person name="Pedrosa F."/>
            <person name="Chen W.-M."/>
            <person name="Poole P.S."/>
            <person name="Dixon R.A."/>
            <person name="James E.K."/>
        </authorList>
    </citation>
    <scope>NUCLEOTIDE SEQUENCE</scope>
    <source>
        <strain evidence="2">U120</strain>
    </source>
</reference>
<evidence type="ECO:0000313" key="3">
    <source>
        <dbReference type="Proteomes" id="UP000601990"/>
    </source>
</evidence>
<dbReference type="PANTHER" id="PTHR39158:SF1">
    <property type="entry name" value="DNAJ HOMOLOG SUBFAMILY C MEMBER 28"/>
    <property type="match status" value="1"/>
</dbReference>
<name>A0ABX1N012_9RHOO</name>
<gene>
    <name evidence="2" type="ORF">GO608_01260</name>
</gene>
<proteinExistence type="predicted"/>
<feature type="domain" description="DnaJ homologue subfamily C member 28 conserved" evidence="1">
    <location>
        <begin position="9"/>
        <end position="75"/>
    </location>
</feature>
<sequence length="103" mass="11454">MPPSVFDILAEQRITEAIRRGEFDNLPGAGRPLHLDDEPLVSPEQRMANRILKNAGFAPAEIMLRREIAALRGQLADSVGGERDDIKRRLARLVAALGMMSHR</sequence>
<comment type="caution">
    <text evidence="2">The sequence shown here is derived from an EMBL/GenBank/DDBJ whole genome shotgun (WGS) entry which is preliminary data.</text>
</comment>